<keyword evidence="1" id="KW-0805">Transcription regulation</keyword>
<keyword evidence="7" id="KW-1185">Reference proteome</keyword>
<evidence type="ECO:0000256" key="1">
    <source>
        <dbReference type="ARBA" id="ARBA00023015"/>
    </source>
</evidence>
<dbReference type="InterPro" id="IPR018490">
    <property type="entry name" value="cNMP-bd_dom_sf"/>
</dbReference>
<dbReference type="PROSITE" id="PS51063">
    <property type="entry name" value="HTH_CRP_2"/>
    <property type="match status" value="1"/>
</dbReference>
<dbReference type="Gene3D" id="2.60.120.10">
    <property type="entry name" value="Jelly Rolls"/>
    <property type="match status" value="1"/>
</dbReference>
<dbReference type="Pfam" id="PF00027">
    <property type="entry name" value="cNMP_binding"/>
    <property type="match status" value="1"/>
</dbReference>
<gene>
    <name evidence="6" type="ORF">J2736_002195</name>
</gene>
<proteinExistence type="predicted"/>
<evidence type="ECO:0000256" key="4">
    <source>
        <dbReference type="ARBA" id="ARBA00023163"/>
    </source>
</evidence>
<evidence type="ECO:0000256" key="3">
    <source>
        <dbReference type="ARBA" id="ARBA00023159"/>
    </source>
</evidence>
<dbReference type="InterPro" id="IPR012318">
    <property type="entry name" value="HTH_CRP"/>
</dbReference>
<dbReference type="SUPFAM" id="SSF46785">
    <property type="entry name" value="Winged helix' DNA-binding domain"/>
    <property type="match status" value="1"/>
</dbReference>
<evidence type="ECO:0000259" key="5">
    <source>
        <dbReference type="PROSITE" id="PS51063"/>
    </source>
</evidence>
<sequence length="223" mass="25668">MIQSEHVSRILSLFPSMADLSEEDWYQDSLQVIQMEPQNIVEKTQFLKFVVMLLDGNLRTYKVSASGREITLYRVNSGECCPFMSSSILGSSEYEVNACVETAALMLIVPAEVFQDWMDRYPVFRQFIYTESARRLLHLASLLDNINFKTIRGRISEFLIQFAEQNGNSDTLYITHQSLSIELGTAREVISRTLKVLEHKEVIELSRGKITIRDRSALVRFIE</sequence>
<reference evidence="6 7" key="1">
    <citation type="submission" date="2023-07" db="EMBL/GenBank/DDBJ databases">
        <title>Sorghum-associated microbial communities from plants grown in Nebraska, USA.</title>
        <authorList>
            <person name="Schachtman D."/>
        </authorList>
    </citation>
    <scope>NUCLEOTIDE SEQUENCE [LARGE SCALE GENOMIC DNA]</scope>
    <source>
        <strain evidence="6 7">CC258</strain>
    </source>
</reference>
<dbReference type="Pfam" id="PF13545">
    <property type="entry name" value="HTH_Crp_2"/>
    <property type="match status" value="1"/>
</dbReference>
<feature type="domain" description="HTH crp-type" evidence="5">
    <location>
        <begin position="149"/>
        <end position="216"/>
    </location>
</feature>
<keyword evidence="2" id="KW-0238">DNA-binding</keyword>
<dbReference type="InterPro" id="IPR036388">
    <property type="entry name" value="WH-like_DNA-bd_sf"/>
</dbReference>
<dbReference type="SUPFAM" id="SSF51206">
    <property type="entry name" value="cAMP-binding domain-like"/>
    <property type="match status" value="1"/>
</dbReference>
<evidence type="ECO:0000313" key="6">
    <source>
        <dbReference type="EMBL" id="MDR6551008.1"/>
    </source>
</evidence>
<dbReference type="InterPro" id="IPR014710">
    <property type="entry name" value="RmlC-like_jellyroll"/>
</dbReference>
<dbReference type="InterPro" id="IPR036390">
    <property type="entry name" value="WH_DNA-bd_sf"/>
</dbReference>
<dbReference type="RefSeq" id="WP_310226298.1">
    <property type="nucleotide sequence ID" value="NZ_JAVDSB010000002.1"/>
</dbReference>
<dbReference type="Gene3D" id="1.10.10.10">
    <property type="entry name" value="Winged helix-like DNA-binding domain superfamily/Winged helix DNA-binding domain"/>
    <property type="match status" value="1"/>
</dbReference>
<dbReference type="PANTHER" id="PTHR24567:SF74">
    <property type="entry name" value="HTH-TYPE TRANSCRIPTIONAL REGULATOR ARCR"/>
    <property type="match status" value="1"/>
</dbReference>
<keyword evidence="4" id="KW-0804">Transcription</keyword>
<dbReference type="SMART" id="SM00419">
    <property type="entry name" value="HTH_CRP"/>
    <property type="match status" value="1"/>
</dbReference>
<keyword evidence="3" id="KW-0010">Activator</keyword>
<accession>A0ABU1NU42</accession>
<evidence type="ECO:0000313" key="7">
    <source>
        <dbReference type="Proteomes" id="UP001267290"/>
    </source>
</evidence>
<protein>
    <submittedName>
        <fullName evidence="6">CRP/FNR family transcriptional regulator</fullName>
    </submittedName>
</protein>
<dbReference type="InterPro" id="IPR000595">
    <property type="entry name" value="cNMP-bd_dom"/>
</dbReference>
<organism evidence="6 7">
    <name type="scientific">Paenibacillus qinlingensis</name>
    <dbReference type="NCBI Taxonomy" id="1837343"/>
    <lineage>
        <taxon>Bacteria</taxon>
        <taxon>Bacillati</taxon>
        <taxon>Bacillota</taxon>
        <taxon>Bacilli</taxon>
        <taxon>Bacillales</taxon>
        <taxon>Paenibacillaceae</taxon>
        <taxon>Paenibacillus</taxon>
    </lineage>
</organism>
<dbReference type="EMBL" id="JAVDSB010000002">
    <property type="protein sequence ID" value="MDR6551008.1"/>
    <property type="molecule type" value="Genomic_DNA"/>
</dbReference>
<dbReference type="PANTHER" id="PTHR24567">
    <property type="entry name" value="CRP FAMILY TRANSCRIPTIONAL REGULATORY PROTEIN"/>
    <property type="match status" value="1"/>
</dbReference>
<dbReference type="Proteomes" id="UP001267290">
    <property type="component" value="Unassembled WGS sequence"/>
</dbReference>
<name>A0ABU1NU42_9BACL</name>
<comment type="caution">
    <text evidence="6">The sequence shown here is derived from an EMBL/GenBank/DDBJ whole genome shotgun (WGS) entry which is preliminary data.</text>
</comment>
<evidence type="ECO:0000256" key="2">
    <source>
        <dbReference type="ARBA" id="ARBA00023125"/>
    </source>
</evidence>
<dbReference type="InterPro" id="IPR050397">
    <property type="entry name" value="Env_Response_Regulators"/>
</dbReference>